<accession>A0ABU4V2Y9</accession>
<dbReference type="InterPro" id="IPR038029">
    <property type="entry name" value="GbiG_N_sf"/>
</dbReference>
<sequence>MGNQEVIGVFAGAAHRGDAADLAGLLGADAVVPDGPVKPAVRGLWPRLGAVVLFLDAATAVRLIAPLLRDRRSDPAVVCVDEHFVVALAGDVDVFARHVADLLNRTAVVTSGPSIDSVLDELVEQLDATADGDVEACTAAIDAGEKVVLRNPLNFPLPALPPNVVAGGEDATWVIVIDDRAAATKDNVLRIVPRTLVVGVGSTRGASATSVGAALSELDTRGGLDLRAIKAFATADAKADEPGIVDAVEDWGFWHGDTAELLTFPTEELAEIGVPNPSSVVRNSMGTASVAEAAALRGARSIGHGGQIELAAEKFKRDNVTVAAARVLPRGRLALVGLGPGSAEERTPRAEAEIRRAAFVIGTPEAIDAVGPLLRSGTEVGHEGACDLASRGAAVAFVAFGTGPTLDNPVEADVIVVPGVWER</sequence>
<name>A0ABU4V2Y9_9PSEU</name>
<dbReference type="Gene3D" id="3.40.50.11220">
    <property type="match status" value="1"/>
</dbReference>
<reference evidence="3 4" key="1">
    <citation type="submission" date="2023-11" db="EMBL/GenBank/DDBJ databases">
        <title>Lentzea sokolovensis, sp. nov., Lentzea kristufkii, sp. nov., and Lentzea miocenensis, sp. nov., rare actinobacteria from Sokolov Coal Basin, Miocene lacustrine sediment, Czech Republic.</title>
        <authorList>
            <person name="Lara A."/>
            <person name="Kotroba L."/>
            <person name="Nouioui I."/>
            <person name="Neumann-Schaal M."/>
            <person name="Mast Y."/>
            <person name="Chronakova A."/>
        </authorList>
    </citation>
    <scope>NUCLEOTIDE SEQUENCE [LARGE SCALE GENOMIC DNA]</scope>
    <source>
        <strain evidence="3 4">BCCO 10_0061</strain>
    </source>
</reference>
<dbReference type="PANTHER" id="PTHR47036:SF1">
    <property type="entry name" value="COBALT-FACTOR III C(17)-METHYLTRANSFERASE-RELATED"/>
    <property type="match status" value="1"/>
</dbReference>
<dbReference type="InterPro" id="IPR021744">
    <property type="entry name" value="CbiG_N"/>
</dbReference>
<dbReference type="PANTHER" id="PTHR47036">
    <property type="entry name" value="COBALT-FACTOR III C(17)-METHYLTRANSFERASE-RELATED"/>
    <property type="match status" value="1"/>
</dbReference>
<dbReference type="InterPro" id="IPR002750">
    <property type="entry name" value="CobE/GbiG_C"/>
</dbReference>
<dbReference type="InterPro" id="IPR051810">
    <property type="entry name" value="Precorrin_MeTrfase"/>
</dbReference>
<evidence type="ECO:0000259" key="1">
    <source>
        <dbReference type="Pfam" id="PF01890"/>
    </source>
</evidence>
<feature type="domain" description="CobE/GbiG C-terminal" evidence="1">
    <location>
        <begin position="196"/>
        <end position="325"/>
    </location>
</feature>
<dbReference type="SUPFAM" id="SSF159672">
    <property type="entry name" value="CbiG N-terminal domain-like"/>
    <property type="match status" value="1"/>
</dbReference>
<proteinExistence type="predicted"/>
<dbReference type="Proteomes" id="UP001285352">
    <property type="component" value="Unassembled WGS sequence"/>
</dbReference>
<dbReference type="Gene3D" id="3.30.420.180">
    <property type="entry name" value="CobE/GbiG C-terminal domain"/>
    <property type="match status" value="1"/>
</dbReference>
<dbReference type="Pfam" id="PF11760">
    <property type="entry name" value="CbiG_N"/>
    <property type="match status" value="1"/>
</dbReference>
<dbReference type="SUPFAM" id="SSF159664">
    <property type="entry name" value="CobE/GbiG C-terminal domain-like"/>
    <property type="match status" value="1"/>
</dbReference>
<evidence type="ECO:0000313" key="4">
    <source>
        <dbReference type="Proteomes" id="UP001285352"/>
    </source>
</evidence>
<dbReference type="RefSeq" id="WP_319977473.1">
    <property type="nucleotide sequence ID" value="NZ_JAXAVU010000010.1"/>
</dbReference>
<evidence type="ECO:0000313" key="3">
    <source>
        <dbReference type="EMBL" id="MDX8145323.1"/>
    </source>
</evidence>
<dbReference type="InterPro" id="IPR036518">
    <property type="entry name" value="CobE/GbiG_C_sf"/>
</dbReference>
<dbReference type="InterPro" id="IPR035996">
    <property type="entry name" value="4pyrrol_Methylase_sf"/>
</dbReference>
<comment type="caution">
    <text evidence="3">The sequence shown here is derived from an EMBL/GenBank/DDBJ whole genome shotgun (WGS) entry which is preliminary data.</text>
</comment>
<dbReference type="Pfam" id="PF01890">
    <property type="entry name" value="CbiG_C"/>
    <property type="match status" value="1"/>
</dbReference>
<keyword evidence="4" id="KW-1185">Reference proteome</keyword>
<protein>
    <submittedName>
        <fullName evidence="3">Cobalamin biosynthesis protein</fullName>
    </submittedName>
</protein>
<gene>
    <name evidence="3" type="ORF">SK854_24655</name>
</gene>
<organism evidence="3 4">
    <name type="scientific">Lentzea sokolovensis</name>
    <dbReference type="NCBI Taxonomy" id="3095429"/>
    <lineage>
        <taxon>Bacteria</taxon>
        <taxon>Bacillati</taxon>
        <taxon>Actinomycetota</taxon>
        <taxon>Actinomycetes</taxon>
        <taxon>Pseudonocardiales</taxon>
        <taxon>Pseudonocardiaceae</taxon>
        <taxon>Lentzea</taxon>
    </lineage>
</organism>
<dbReference type="SUPFAM" id="SSF53790">
    <property type="entry name" value="Tetrapyrrole methylase"/>
    <property type="match status" value="1"/>
</dbReference>
<feature type="domain" description="Cobalamin synthesis G N-terminal" evidence="2">
    <location>
        <begin position="41"/>
        <end position="111"/>
    </location>
</feature>
<evidence type="ECO:0000259" key="2">
    <source>
        <dbReference type="Pfam" id="PF11760"/>
    </source>
</evidence>
<dbReference type="InterPro" id="IPR014777">
    <property type="entry name" value="4pyrrole_Mease_sub1"/>
</dbReference>
<dbReference type="Gene3D" id="3.40.1010.10">
    <property type="entry name" value="Cobalt-precorrin-4 Transmethylase, Domain 1"/>
    <property type="match status" value="1"/>
</dbReference>
<dbReference type="EMBL" id="JAXAVU010000010">
    <property type="protein sequence ID" value="MDX8145323.1"/>
    <property type="molecule type" value="Genomic_DNA"/>
</dbReference>